<evidence type="ECO:0000256" key="3">
    <source>
        <dbReference type="SAM" id="Coils"/>
    </source>
</evidence>
<dbReference type="SMART" id="SM00448">
    <property type="entry name" value="REC"/>
    <property type="match status" value="1"/>
</dbReference>
<keyword evidence="3" id="KW-0175">Coiled coil</keyword>
<dbReference type="SUPFAM" id="SSF52172">
    <property type="entry name" value="CheY-like"/>
    <property type="match status" value="1"/>
</dbReference>
<dbReference type="GO" id="GO:0016791">
    <property type="term" value="F:phosphatase activity"/>
    <property type="evidence" value="ECO:0007669"/>
    <property type="project" value="TreeGrafter"/>
</dbReference>
<organism evidence="5 6">
    <name type="scientific">Thermochromatium tepidum ATCC 43061</name>
    <dbReference type="NCBI Taxonomy" id="316276"/>
    <lineage>
        <taxon>Bacteria</taxon>
        <taxon>Pseudomonadati</taxon>
        <taxon>Pseudomonadota</taxon>
        <taxon>Gammaproteobacteria</taxon>
        <taxon>Chromatiales</taxon>
        <taxon>Chromatiaceae</taxon>
        <taxon>Thermochromatium</taxon>
    </lineage>
</organism>
<feature type="coiled-coil region" evidence="3">
    <location>
        <begin position="142"/>
        <end position="176"/>
    </location>
</feature>
<dbReference type="GO" id="GO:0000160">
    <property type="term" value="P:phosphorelay signal transduction system"/>
    <property type="evidence" value="ECO:0007669"/>
    <property type="project" value="InterPro"/>
</dbReference>
<evidence type="ECO:0000259" key="4">
    <source>
        <dbReference type="PROSITE" id="PS50110"/>
    </source>
</evidence>
<dbReference type="AlphaFoldDB" id="A0A6I6E609"/>
<dbReference type="Pfam" id="PF07228">
    <property type="entry name" value="SpoIIE"/>
    <property type="match status" value="1"/>
</dbReference>
<sequence length="395" mass="43731">MDISFAPDPIALRSPFRSRSPASSSARVLAVDDSPDVLLQIDTALRADYSVYVANSGPRALEILEQVPNIDLILLDVLMPDPDGFATCRRIKTHPEWCRIPLIFLTALDQHQHEVEGLALGAVDYLSKPIIPDLLRARLATHLELARIRVELQQRVEELSEERALIEDILLRLRRDHAFDGRGLRYLMRPVERTSGDLCLAAWTPDGRQWVLVGDFTGHGLTAAMAGPLVRQILYQQCADNVPLATLIATLDRQLHDQLPTGRFMAAHIVEVTADRRFLHLANASMPEALLVSPAGDIEILASRSLALGIAPDARSHDSLQTLEVETGARLLLTSDGLLEATDPNGQPFGVERLVKAYIALMERQGPLEDLLEEVCHHRGQNSIDDDVLILELTL</sequence>
<dbReference type="PANTHER" id="PTHR43156:SF2">
    <property type="entry name" value="STAGE II SPORULATION PROTEIN E"/>
    <property type="match status" value="1"/>
</dbReference>
<protein>
    <submittedName>
        <fullName evidence="5">SpoIIE family protein phosphatase</fullName>
    </submittedName>
</protein>
<evidence type="ECO:0000313" key="5">
    <source>
        <dbReference type="EMBL" id="QGU33272.1"/>
    </source>
</evidence>
<dbReference type="InterPro" id="IPR001932">
    <property type="entry name" value="PPM-type_phosphatase-like_dom"/>
</dbReference>
<dbReference type="Gene3D" id="3.40.50.2300">
    <property type="match status" value="1"/>
</dbReference>
<proteinExistence type="predicted"/>
<keyword evidence="1" id="KW-0378">Hydrolase</keyword>
<dbReference type="SMART" id="SM00331">
    <property type="entry name" value="PP2C_SIG"/>
    <property type="match status" value="1"/>
</dbReference>
<dbReference type="Pfam" id="PF00072">
    <property type="entry name" value="Response_reg"/>
    <property type="match status" value="1"/>
</dbReference>
<dbReference type="Gene3D" id="3.60.40.10">
    <property type="entry name" value="PPM-type phosphatase domain"/>
    <property type="match status" value="1"/>
</dbReference>
<evidence type="ECO:0000256" key="1">
    <source>
        <dbReference type="ARBA" id="ARBA00022801"/>
    </source>
</evidence>
<dbReference type="PANTHER" id="PTHR43156">
    <property type="entry name" value="STAGE II SPORULATION PROTEIN E-RELATED"/>
    <property type="match status" value="1"/>
</dbReference>
<dbReference type="InterPro" id="IPR052016">
    <property type="entry name" value="Bact_Sigma-Reg"/>
</dbReference>
<accession>A0A6I6E609</accession>
<dbReference type="PROSITE" id="PS50110">
    <property type="entry name" value="RESPONSE_REGULATORY"/>
    <property type="match status" value="1"/>
</dbReference>
<evidence type="ECO:0000313" key="6">
    <source>
        <dbReference type="Proteomes" id="UP000426424"/>
    </source>
</evidence>
<feature type="domain" description="Response regulatory" evidence="4">
    <location>
        <begin position="27"/>
        <end position="143"/>
    </location>
</feature>
<dbReference type="Proteomes" id="UP000426424">
    <property type="component" value="Chromosome"/>
</dbReference>
<evidence type="ECO:0000256" key="2">
    <source>
        <dbReference type="PROSITE-ProRule" id="PRU00169"/>
    </source>
</evidence>
<dbReference type="InterPro" id="IPR011006">
    <property type="entry name" value="CheY-like_superfamily"/>
</dbReference>
<dbReference type="EMBL" id="CP039268">
    <property type="protein sequence ID" value="QGU33272.1"/>
    <property type="molecule type" value="Genomic_DNA"/>
</dbReference>
<feature type="modified residue" description="4-aspartylphosphate" evidence="2">
    <location>
        <position position="76"/>
    </location>
</feature>
<dbReference type="InterPro" id="IPR036457">
    <property type="entry name" value="PPM-type-like_dom_sf"/>
</dbReference>
<dbReference type="RefSeq" id="WP_153975466.1">
    <property type="nucleotide sequence ID" value="NZ_CP039268.1"/>
</dbReference>
<gene>
    <name evidence="5" type="ORF">E6P07_09955</name>
</gene>
<keyword evidence="2" id="KW-0597">Phosphoprotein</keyword>
<dbReference type="InterPro" id="IPR001789">
    <property type="entry name" value="Sig_transdc_resp-reg_receiver"/>
</dbReference>
<keyword evidence="6" id="KW-1185">Reference proteome</keyword>
<dbReference type="KEGG" id="ttp:E6P07_09955"/>
<dbReference type="OrthoDB" id="9811749at2"/>
<name>A0A6I6E609_THETI</name>
<reference evidence="5 6" key="1">
    <citation type="submission" date="2019-12" db="EMBL/GenBank/DDBJ databases">
        <title>The complete genome of the thermophilic, anoxygenic phototrophic gammaproteobacterium Thermochromatium tepidum.</title>
        <authorList>
            <person name="Sattley W.M."/>
            <person name="Swingley W.D."/>
            <person name="Burchell B.M."/>
            <person name="Gurbani S.A."/>
            <person name="Kujawa C.M."/>
            <person name="Nuccio D.A."/>
            <person name="Schladweiler J."/>
            <person name="Shaffer K.N."/>
            <person name="Stokes L.M."/>
            <person name="Touchman J.W."/>
            <person name="Blankenship R.E."/>
            <person name="Madigan M.T."/>
        </authorList>
    </citation>
    <scope>NUCLEOTIDE SEQUENCE [LARGE SCALE GENOMIC DNA]</scope>
    <source>
        <strain evidence="5 6">ATCC 43061</strain>
    </source>
</reference>